<comment type="caution">
    <text evidence="3">The sequence shown here is derived from an EMBL/GenBank/DDBJ whole genome shotgun (WGS) entry which is preliminary data.</text>
</comment>
<feature type="compositionally biased region" description="Low complexity" evidence="1">
    <location>
        <begin position="61"/>
        <end position="72"/>
    </location>
</feature>
<feature type="transmembrane region" description="Helical" evidence="2">
    <location>
        <begin position="101"/>
        <end position="122"/>
    </location>
</feature>
<dbReference type="AlphaFoldDB" id="A0A4U6X0W3"/>
<sequence length="141" mass="14856">MILRPGDGLDRRQLGHGQRLSHGADDDEDDAPSQCLPPSVVKGRTHIHGHNLPRRHEDQGEGQQLPEGEQPLRPVVSYNTTSRGAGYGELTGYPQRRVPRAAVGVLVPALMMTVLGAVLGVAGGAGRVDGGVVALGLPHLD</sequence>
<keyword evidence="2" id="KW-1133">Transmembrane helix</keyword>
<reference evidence="3 4" key="1">
    <citation type="journal article" date="2019" name="PLoS ONE">
        <title>Comparative genome analysis indicates high evolutionary potential of pathogenicity genes in Colletotrichum tanaceti.</title>
        <authorList>
            <person name="Lelwala R.V."/>
            <person name="Korhonen P.K."/>
            <person name="Young N.D."/>
            <person name="Scott J.B."/>
            <person name="Ades P.A."/>
            <person name="Gasser R.B."/>
            <person name="Taylor P.W.J."/>
        </authorList>
    </citation>
    <scope>NUCLEOTIDE SEQUENCE [LARGE SCALE GENOMIC DNA]</scope>
    <source>
        <strain evidence="3">BRIP57314</strain>
    </source>
</reference>
<keyword evidence="4" id="KW-1185">Reference proteome</keyword>
<proteinExistence type="predicted"/>
<gene>
    <name evidence="3" type="ORF">CTA1_2803</name>
</gene>
<keyword evidence="2" id="KW-0472">Membrane</keyword>
<name>A0A4U6X0W3_9PEZI</name>
<accession>A0A4U6X0W3</accession>
<dbReference type="Proteomes" id="UP000310108">
    <property type="component" value="Unassembled WGS sequence"/>
</dbReference>
<evidence type="ECO:0000313" key="3">
    <source>
        <dbReference type="EMBL" id="TKW49001.1"/>
    </source>
</evidence>
<organism evidence="3 4">
    <name type="scientific">Colletotrichum tanaceti</name>
    <dbReference type="NCBI Taxonomy" id="1306861"/>
    <lineage>
        <taxon>Eukaryota</taxon>
        <taxon>Fungi</taxon>
        <taxon>Dikarya</taxon>
        <taxon>Ascomycota</taxon>
        <taxon>Pezizomycotina</taxon>
        <taxon>Sordariomycetes</taxon>
        <taxon>Hypocreomycetidae</taxon>
        <taxon>Glomerellales</taxon>
        <taxon>Glomerellaceae</taxon>
        <taxon>Colletotrichum</taxon>
        <taxon>Colletotrichum destructivum species complex</taxon>
    </lineage>
</organism>
<feature type="region of interest" description="Disordered" evidence="1">
    <location>
        <begin position="1"/>
        <end position="91"/>
    </location>
</feature>
<evidence type="ECO:0000313" key="4">
    <source>
        <dbReference type="Proteomes" id="UP000310108"/>
    </source>
</evidence>
<protein>
    <submittedName>
        <fullName evidence="3">Uncharacterized protein</fullName>
    </submittedName>
</protein>
<evidence type="ECO:0000256" key="1">
    <source>
        <dbReference type="SAM" id="MobiDB-lite"/>
    </source>
</evidence>
<feature type="compositionally biased region" description="Basic residues" evidence="1">
    <location>
        <begin position="43"/>
        <end position="53"/>
    </location>
</feature>
<evidence type="ECO:0000256" key="2">
    <source>
        <dbReference type="SAM" id="Phobius"/>
    </source>
</evidence>
<dbReference type="EMBL" id="PJEX01000643">
    <property type="protein sequence ID" value="TKW49001.1"/>
    <property type="molecule type" value="Genomic_DNA"/>
</dbReference>
<keyword evidence="2" id="KW-0812">Transmembrane</keyword>